<keyword evidence="2" id="KW-0732">Signal</keyword>
<accession>A0A177TPX2</accession>
<protein>
    <recommendedName>
        <fullName evidence="5">Extracellular membrane protein CFEM domain-containing protein</fullName>
    </recommendedName>
</protein>
<dbReference type="Proteomes" id="UP000077521">
    <property type="component" value="Unassembled WGS sequence"/>
</dbReference>
<gene>
    <name evidence="3" type="ORF">A4X13_0g8109</name>
</gene>
<feature type="chain" id="PRO_5044292195" description="Extracellular membrane protein CFEM domain-containing protein" evidence="2">
    <location>
        <begin position="21"/>
        <end position="188"/>
    </location>
</feature>
<evidence type="ECO:0000313" key="4">
    <source>
        <dbReference type="Proteomes" id="UP000077521"/>
    </source>
</evidence>
<dbReference type="EMBL" id="LWDF02001254">
    <property type="protein sequence ID" value="KAE8239701.1"/>
    <property type="molecule type" value="Genomic_DNA"/>
</dbReference>
<sequence length="188" mass="18944">MRYSSFLILGLPLLALPALAAPEAYHSPKKGIAVGGCGGVCVNDAKQDAICIAGPNDVNGQADQGTPQTRSLEYDSQHCYCIAQTFADQVVKCLAAKCPESYDTTVAAIKSSCNEAHVTSTINFPDTLPSNGTTTPSSGSGSHGTDTPPGGSSSNGTTVDKSAAIGAASPNVLSGLFLAVAVLVGAQL</sequence>
<keyword evidence="4" id="KW-1185">Reference proteome</keyword>
<organism evidence="3 4">
    <name type="scientific">Tilletia indica</name>
    <dbReference type="NCBI Taxonomy" id="43049"/>
    <lineage>
        <taxon>Eukaryota</taxon>
        <taxon>Fungi</taxon>
        <taxon>Dikarya</taxon>
        <taxon>Basidiomycota</taxon>
        <taxon>Ustilaginomycotina</taxon>
        <taxon>Exobasidiomycetes</taxon>
        <taxon>Tilletiales</taxon>
        <taxon>Tilletiaceae</taxon>
        <taxon>Tilletia</taxon>
    </lineage>
</organism>
<proteinExistence type="predicted"/>
<feature type="compositionally biased region" description="Low complexity" evidence="1">
    <location>
        <begin position="129"/>
        <end position="158"/>
    </location>
</feature>
<reference evidence="3" key="2">
    <citation type="journal article" date="2019" name="IMA Fungus">
        <title>Genome sequencing and comparison of five Tilletia species to identify candidate genes for the detection of regulated species infecting wheat.</title>
        <authorList>
            <person name="Nguyen H.D.T."/>
            <person name="Sultana T."/>
            <person name="Kesanakurti P."/>
            <person name="Hambleton S."/>
        </authorList>
    </citation>
    <scope>NUCLEOTIDE SEQUENCE</scope>
    <source>
        <strain evidence="3">DAOMC 236416</strain>
    </source>
</reference>
<comment type="caution">
    <text evidence="3">The sequence shown here is derived from an EMBL/GenBank/DDBJ whole genome shotgun (WGS) entry which is preliminary data.</text>
</comment>
<name>A0A177TPX2_9BASI</name>
<reference evidence="3" key="1">
    <citation type="submission" date="2016-04" db="EMBL/GenBank/DDBJ databases">
        <authorList>
            <person name="Nguyen H.D."/>
            <person name="Samba Siva P."/>
            <person name="Cullis J."/>
            <person name="Levesque C.A."/>
            <person name="Hambleton S."/>
        </authorList>
    </citation>
    <scope>NUCLEOTIDE SEQUENCE</scope>
    <source>
        <strain evidence="3">DAOMC 236416</strain>
    </source>
</reference>
<evidence type="ECO:0000256" key="2">
    <source>
        <dbReference type="SAM" id="SignalP"/>
    </source>
</evidence>
<feature type="signal peptide" evidence="2">
    <location>
        <begin position="1"/>
        <end position="20"/>
    </location>
</feature>
<evidence type="ECO:0000313" key="3">
    <source>
        <dbReference type="EMBL" id="KAE8239701.1"/>
    </source>
</evidence>
<dbReference type="AlphaFoldDB" id="A0A177TPX2"/>
<evidence type="ECO:0008006" key="5">
    <source>
        <dbReference type="Google" id="ProtNLM"/>
    </source>
</evidence>
<feature type="region of interest" description="Disordered" evidence="1">
    <location>
        <begin position="124"/>
        <end position="158"/>
    </location>
</feature>
<evidence type="ECO:0000256" key="1">
    <source>
        <dbReference type="SAM" id="MobiDB-lite"/>
    </source>
</evidence>